<reference evidence="2" key="1">
    <citation type="journal article" date="2014" name="Science">
        <title>Ancient hybridizations among the ancestral genomes of bread wheat.</title>
        <authorList>
            <consortium name="International Wheat Genome Sequencing Consortium,"/>
            <person name="Marcussen T."/>
            <person name="Sandve S.R."/>
            <person name="Heier L."/>
            <person name="Spannagl M."/>
            <person name="Pfeifer M."/>
            <person name="Jakobsen K.S."/>
            <person name="Wulff B.B."/>
            <person name="Steuernagel B."/>
            <person name="Mayer K.F."/>
            <person name="Olsen O.A."/>
        </authorList>
    </citation>
    <scope>NUCLEOTIDE SEQUENCE [LARGE SCALE GENOMIC DNA]</scope>
    <source>
        <strain evidence="2">cv. AL8/78</strain>
    </source>
</reference>
<proteinExistence type="predicted"/>
<reference evidence="1" key="4">
    <citation type="submission" date="2019-03" db="UniProtKB">
        <authorList>
            <consortium name="EnsemblPlants"/>
        </authorList>
    </citation>
    <scope>IDENTIFICATION</scope>
</reference>
<dbReference type="Gramene" id="AET1Gv20034900.1">
    <property type="protein sequence ID" value="AET1Gv20034900.1"/>
    <property type="gene ID" value="AET1Gv20034900"/>
</dbReference>
<sequence>MSLHKHIFDIWVPKTAHMSLGTHKFDFQKAKTAHTQACTNIYFARTYLRRCSLPLIVVCGAGGNGDSGTHASAGGVRETSRRRFLFYPIQQLSDWDIAGIICQLPRQPCSSCCIALPIPLLHPRDRQLSLHNGVQRPLFLLLLPTRLPLLLVHCCDDRRLLRLVTFHEKPGEARPSTSGVVRNGRAARRRRCQVGEEARRRSSPSIQICVARERR</sequence>
<reference evidence="1" key="3">
    <citation type="journal article" date="2017" name="Nature">
        <title>Genome sequence of the progenitor of the wheat D genome Aegilops tauschii.</title>
        <authorList>
            <person name="Luo M.C."/>
            <person name="Gu Y.Q."/>
            <person name="Puiu D."/>
            <person name="Wang H."/>
            <person name="Twardziok S.O."/>
            <person name="Deal K.R."/>
            <person name="Huo N."/>
            <person name="Zhu T."/>
            <person name="Wang L."/>
            <person name="Wang Y."/>
            <person name="McGuire P.E."/>
            <person name="Liu S."/>
            <person name="Long H."/>
            <person name="Ramasamy R.K."/>
            <person name="Rodriguez J.C."/>
            <person name="Van S.L."/>
            <person name="Yuan L."/>
            <person name="Wang Z."/>
            <person name="Xia Z."/>
            <person name="Xiao L."/>
            <person name="Anderson O.D."/>
            <person name="Ouyang S."/>
            <person name="Liang Y."/>
            <person name="Zimin A.V."/>
            <person name="Pertea G."/>
            <person name="Qi P."/>
            <person name="Bennetzen J.L."/>
            <person name="Dai X."/>
            <person name="Dawson M.W."/>
            <person name="Muller H.G."/>
            <person name="Kugler K."/>
            <person name="Rivarola-Duarte L."/>
            <person name="Spannagl M."/>
            <person name="Mayer K.F.X."/>
            <person name="Lu F.H."/>
            <person name="Bevan M.W."/>
            <person name="Leroy P."/>
            <person name="Li P."/>
            <person name="You F.M."/>
            <person name="Sun Q."/>
            <person name="Liu Z."/>
            <person name="Lyons E."/>
            <person name="Wicker T."/>
            <person name="Salzberg S.L."/>
            <person name="Devos K.M."/>
            <person name="Dvorak J."/>
        </authorList>
    </citation>
    <scope>NUCLEOTIDE SEQUENCE [LARGE SCALE GENOMIC DNA]</scope>
    <source>
        <strain evidence="1">cv. AL8/78</strain>
    </source>
</reference>
<evidence type="ECO:0000313" key="2">
    <source>
        <dbReference type="Proteomes" id="UP000015105"/>
    </source>
</evidence>
<dbReference type="Proteomes" id="UP000015105">
    <property type="component" value="Chromosome 1D"/>
</dbReference>
<keyword evidence="2" id="KW-1185">Reference proteome</keyword>
<evidence type="ECO:0000313" key="1">
    <source>
        <dbReference type="EnsemblPlants" id="AET1Gv20034900.1"/>
    </source>
</evidence>
<reference evidence="1" key="5">
    <citation type="journal article" date="2021" name="G3 (Bethesda)">
        <title>Aegilops tauschii genome assembly Aet v5.0 features greater sequence contiguity and improved annotation.</title>
        <authorList>
            <person name="Wang L."/>
            <person name="Zhu T."/>
            <person name="Rodriguez J.C."/>
            <person name="Deal K.R."/>
            <person name="Dubcovsky J."/>
            <person name="McGuire P.E."/>
            <person name="Lux T."/>
            <person name="Spannagl M."/>
            <person name="Mayer K.F.X."/>
            <person name="Baldrich P."/>
            <person name="Meyers B.C."/>
            <person name="Huo N."/>
            <person name="Gu Y.Q."/>
            <person name="Zhou H."/>
            <person name="Devos K.M."/>
            <person name="Bennetzen J.L."/>
            <person name="Unver T."/>
            <person name="Budak H."/>
            <person name="Gulick P.J."/>
            <person name="Galiba G."/>
            <person name="Kalapos B."/>
            <person name="Nelson D.R."/>
            <person name="Li P."/>
            <person name="You F.M."/>
            <person name="Luo M.C."/>
            <person name="Dvorak J."/>
        </authorList>
    </citation>
    <scope>NUCLEOTIDE SEQUENCE [LARGE SCALE GENOMIC DNA]</scope>
    <source>
        <strain evidence="1">cv. AL8/78</strain>
    </source>
</reference>
<organism evidence="1 2">
    <name type="scientific">Aegilops tauschii subsp. strangulata</name>
    <name type="common">Goatgrass</name>
    <dbReference type="NCBI Taxonomy" id="200361"/>
    <lineage>
        <taxon>Eukaryota</taxon>
        <taxon>Viridiplantae</taxon>
        <taxon>Streptophyta</taxon>
        <taxon>Embryophyta</taxon>
        <taxon>Tracheophyta</taxon>
        <taxon>Spermatophyta</taxon>
        <taxon>Magnoliopsida</taxon>
        <taxon>Liliopsida</taxon>
        <taxon>Poales</taxon>
        <taxon>Poaceae</taxon>
        <taxon>BOP clade</taxon>
        <taxon>Pooideae</taxon>
        <taxon>Triticodae</taxon>
        <taxon>Triticeae</taxon>
        <taxon>Triticinae</taxon>
        <taxon>Aegilops</taxon>
    </lineage>
</organism>
<reference evidence="2" key="2">
    <citation type="journal article" date="2017" name="Nat. Plants">
        <title>The Aegilops tauschii genome reveals multiple impacts of transposons.</title>
        <authorList>
            <person name="Zhao G."/>
            <person name="Zou C."/>
            <person name="Li K."/>
            <person name="Wang K."/>
            <person name="Li T."/>
            <person name="Gao L."/>
            <person name="Zhang X."/>
            <person name="Wang H."/>
            <person name="Yang Z."/>
            <person name="Liu X."/>
            <person name="Jiang W."/>
            <person name="Mao L."/>
            <person name="Kong X."/>
            <person name="Jiao Y."/>
            <person name="Jia J."/>
        </authorList>
    </citation>
    <scope>NUCLEOTIDE SEQUENCE [LARGE SCALE GENOMIC DNA]</scope>
    <source>
        <strain evidence="2">cv. AL8/78</strain>
    </source>
</reference>
<name>A0A452XJU5_AEGTS</name>
<dbReference type="EnsemblPlants" id="AET1Gv20034900.1">
    <property type="protein sequence ID" value="AET1Gv20034900.1"/>
    <property type="gene ID" value="AET1Gv20034900"/>
</dbReference>
<accession>A0A452XJU5</accession>
<dbReference type="AlphaFoldDB" id="A0A452XJU5"/>
<protein>
    <submittedName>
        <fullName evidence="1">Uncharacterized protein</fullName>
    </submittedName>
</protein>